<dbReference type="PANTHER" id="PTHR30178:SF3">
    <property type="entry name" value="SUCCINATE-ACETATE_PROTON SYMPORTER SATP"/>
    <property type="match status" value="1"/>
</dbReference>
<evidence type="ECO:0000256" key="4">
    <source>
        <dbReference type="ARBA" id="ARBA00022989"/>
    </source>
</evidence>
<dbReference type="AlphaFoldDB" id="A0A139ARX9"/>
<sequence length="232" mass="24718">MSNKANGAPGDEHENIVRKVDFSDSIGNPSAFGLFGFSMQLTLIGLLNAGYIEPDGAVVVYSFVLVAGILQLIVCGLAMLIKKELFGAVAFTVLGSFAVSMAMFNLLLITGTVQLHGPIDNAITAVFAIYAYIAFILMVAAVKMNIAAFLNFVGVVLLMVTGAASSHLNNQSLSMASSWFTILTGISGFYVATGAFLGETFRRPILPMGDFSMFRKVPAMKRRESGATEFMG</sequence>
<dbReference type="OrthoDB" id="3648309at2759"/>
<dbReference type="Pfam" id="PF01184">
    <property type="entry name" value="Gpr1_Fun34_YaaH"/>
    <property type="match status" value="1"/>
</dbReference>
<dbReference type="GO" id="GO:0015360">
    <property type="term" value="F:acetate:proton symporter activity"/>
    <property type="evidence" value="ECO:0007669"/>
    <property type="project" value="TreeGrafter"/>
</dbReference>
<evidence type="ECO:0000256" key="2">
    <source>
        <dbReference type="ARBA" id="ARBA00005587"/>
    </source>
</evidence>
<keyword evidence="8" id="KW-1185">Reference proteome</keyword>
<feature type="transmembrane region" description="Helical" evidence="6">
    <location>
        <begin position="58"/>
        <end position="81"/>
    </location>
</feature>
<dbReference type="EMBL" id="KQ965738">
    <property type="protein sequence ID" value="KXS19511.1"/>
    <property type="molecule type" value="Genomic_DNA"/>
</dbReference>
<evidence type="ECO:0000313" key="8">
    <source>
        <dbReference type="Proteomes" id="UP000070544"/>
    </source>
</evidence>
<keyword evidence="3 6" id="KW-0812">Transmembrane</keyword>
<dbReference type="GO" id="GO:0005886">
    <property type="term" value="C:plasma membrane"/>
    <property type="evidence" value="ECO:0007669"/>
    <property type="project" value="TreeGrafter"/>
</dbReference>
<evidence type="ECO:0008006" key="9">
    <source>
        <dbReference type="Google" id="ProtNLM"/>
    </source>
</evidence>
<evidence type="ECO:0000256" key="1">
    <source>
        <dbReference type="ARBA" id="ARBA00004141"/>
    </source>
</evidence>
<comment type="subcellular location">
    <subcellularLocation>
        <location evidence="1">Membrane</location>
        <topology evidence="1">Multi-pass membrane protein</topology>
    </subcellularLocation>
</comment>
<organism evidence="7 8">
    <name type="scientific">Gonapodya prolifera (strain JEL478)</name>
    <name type="common">Monoblepharis prolifera</name>
    <dbReference type="NCBI Taxonomy" id="1344416"/>
    <lineage>
        <taxon>Eukaryota</taxon>
        <taxon>Fungi</taxon>
        <taxon>Fungi incertae sedis</taxon>
        <taxon>Chytridiomycota</taxon>
        <taxon>Chytridiomycota incertae sedis</taxon>
        <taxon>Monoblepharidomycetes</taxon>
        <taxon>Monoblepharidales</taxon>
        <taxon>Gonapodyaceae</taxon>
        <taxon>Gonapodya</taxon>
    </lineage>
</organism>
<feature type="transmembrane region" description="Helical" evidence="6">
    <location>
        <begin position="122"/>
        <end position="142"/>
    </location>
</feature>
<keyword evidence="5 6" id="KW-0472">Membrane</keyword>
<evidence type="ECO:0000256" key="5">
    <source>
        <dbReference type="ARBA" id="ARBA00023136"/>
    </source>
</evidence>
<name>A0A139ARX9_GONPJ</name>
<evidence type="ECO:0000313" key="7">
    <source>
        <dbReference type="EMBL" id="KXS19511.1"/>
    </source>
</evidence>
<protein>
    <recommendedName>
        <fullName evidence="9">GPR1/FUN34/yaaH family protein</fullName>
    </recommendedName>
</protein>
<feature type="transmembrane region" description="Helical" evidence="6">
    <location>
        <begin position="149"/>
        <end position="167"/>
    </location>
</feature>
<evidence type="ECO:0000256" key="6">
    <source>
        <dbReference type="SAM" id="Phobius"/>
    </source>
</evidence>
<dbReference type="NCBIfam" id="NF038013">
    <property type="entry name" value="AceTr_1"/>
    <property type="match status" value="1"/>
</dbReference>
<comment type="similarity">
    <text evidence="2">Belongs to the acetate uptake transporter (AceTr) (TC 2.A.96) family.</text>
</comment>
<dbReference type="InterPro" id="IPR047623">
    <property type="entry name" value="SatP"/>
</dbReference>
<reference evidence="7 8" key="1">
    <citation type="journal article" date="2015" name="Genome Biol. Evol.">
        <title>Phylogenomic analyses indicate that early fungi evolved digesting cell walls of algal ancestors of land plants.</title>
        <authorList>
            <person name="Chang Y."/>
            <person name="Wang S."/>
            <person name="Sekimoto S."/>
            <person name="Aerts A.L."/>
            <person name="Choi C."/>
            <person name="Clum A."/>
            <person name="LaButti K.M."/>
            <person name="Lindquist E.A."/>
            <person name="Yee Ngan C."/>
            <person name="Ohm R.A."/>
            <person name="Salamov A.A."/>
            <person name="Grigoriev I.V."/>
            <person name="Spatafora J.W."/>
            <person name="Berbee M.L."/>
        </authorList>
    </citation>
    <scope>NUCLEOTIDE SEQUENCE [LARGE SCALE GENOMIC DNA]</scope>
    <source>
        <strain evidence="7 8">JEL478</strain>
    </source>
</reference>
<dbReference type="GO" id="GO:0071422">
    <property type="term" value="P:succinate transmembrane transport"/>
    <property type="evidence" value="ECO:0007669"/>
    <property type="project" value="TreeGrafter"/>
</dbReference>
<accession>A0A139ARX9</accession>
<gene>
    <name evidence="7" type="ORF">M427DRAFT_41853</name>
</gene>
<keyword evidence="4 6" id="KW-1133">Transmembrane helix</keyword>
<dbReference type="PANTHER" id="PTHR30178">
    <property type="entry name" value="INNER MEMBRANE PROTEIN YAAH"/>
    <property type="match status" value="1"/>
</dbReference>
<proteinExistence type="inferred from homology"/>
<feature type="transmembrane region" description="Helical" evidence="6">
    <location>
        <begin position="179"/>
        <end position="198"/>
    </location>
</feature>
<evidence type="ECO:0000256" key="3">
    <source>
        <dbReference type="ARBA" id="ARBA00022692"/>
    </source>
</evidence>
<feature type="transmembrane region" description="Helical" evidence="6">
    <location>
        <begin position="31"/>
        <end position="52"/>
    </location>
</feature>
<dbReference type="Proteomes" id="UP000070544">
    <property type="component" value="Unassembled WGS sequence"/>
</dbReference>
<feature type="transmembrane region" description="Helical" evidence="6">
    <location>
        <begin position="88"/>
        <end position="110"/>
    </location>
</feature>
<dbReference type="InterPro" id="IPR000791">
    <property type="entry name" value="Gpr1/Fun34/SatP-like"/>
</dbReference>